<evidence type="ECO:0000313" key="2">
    <source>
        <dbReference type="EMBL" id="MDR7273537.1"/>
    </source>
</evidence>
<evidence type="ECO:0000313" key="3">
    <source>
        <dbReference type="Proteomes" id="UP001183643"/>
    </source>
</evidence>
<dbReference type="InterPro" id="IPR013589">
    <property type="entry name" value="Bac_transglu_N"/>
</dbReference>
<keyword evidence="3" id="KW-1185">Reference proteome</keyword>
<dbReference type="InterPro" id="IPR002931">
    <property type="entry name" value="Transglutaminase-like"/>
</dbReference>
<dbReference type="Pfam" id="PF01841">
    <property type="entry name" value="Transglut_core"/>
    <property type="match status" value="1"/>
</dbReference>
<proteinExistence type="predicted"/>
<dbReference type="Pfam" id="PF08379">
    <property type="entry name" value="Bact_transglu_N"/>
    <property type="match status" value="1"/>
</dbReference>
<dbReference type="GO" id="GO:0008233">
    <property type="term" value="F:peptidase activity"/>
    <property type="evidence" value="ECO:0007669"/>
    <property type="project" value="UniProtKB-KW"/>
</dbReference>
<dbReference type="GO" id="GO:0006508">
    <property type="term" value="P:proteolysis"/>
    <property type="evidence" value="ECO:0007669"/>
    <property type="project" value="UniProtKB-KW"/>
</dbReference>
<comment type="caution">
    <text evidence="2">The sequence shown here is derived from an EMBL/GenBank/DDBJ whole genome shotgun (WGS) entry which is preliminary data.</text>
</comment>
<name>A0AAE4C7J7_9ACTN</name>
<dbReference type="Gene3D" id="3.10.620.30">
    <property type="match status" value="1"/>
</dbReference>
<dbReference type="InterPro" id="IPR038765">
    <property type="entry name" value="Papain-like_cys_pep_sf"/>
</dbReference>
<dbReference type="PANTHER" id="PTHR33490:SF6">
    <property type="entry name" value="SLL1049 PROTEIN"/>
    <property type="match status" value="1"/>
</dbReference>
<keyword evidence="2" id="KW-0645">Protease</keyword>
<feature type="domain" description="Transglutaminase-like" evidence="1">
    <location>
        <begin position="178"/>
        <end position="240"/>
    </location>
</feature>
<evidence type="ECO:0000259" key="1">
    <source>
        <dbReference type="SMART" id="SM00460"/>
    </source>
</evidence>
<dbReference type="SUPFAM" id="SSF54001">
    <property type="entry name" value="Cysteine proteinases"/>
    <property type="match status" value="1"/>
</dbReference>
<dbReference type="Proteomes" id="UP001183643">
    <property type="component" value="Unassembled WGS sequence"/>
</dbReference>
<dbReference type="EMBL" id="JAVDYB010000001">
    <property type="protein sequence ID" value="MDR7273537.1"/>
    <property type="molecule type" value="Genomic_DNA"/>
</dbReference>
<sequence>MSDLDDADRVTYRVEQTFRYDYDSPVTSVRQRLICVPRLHHGDQHRRRHRLSVHLADGPAVRVPRRSRHDRAGNSVLRVLVPSVSSSLEFRLVAELSRVRSEGPGRLPATALHDPLLLRPTHLTTADDRVRDLARSALRGIAPLADPVAAVEAINHAVRRSLVYRPGATGVRTTAAEALALGAGVCQDYAHVMLAVCRTAGIPARYVSGHLIGEGATHAWVETIVPAATGAVALAFDPCNDRRAGNAYITVATGRDYADIPPTSGTYVGAPGGRLTSSQTVHVLDRA</sequence>
<protein>
    <submittedName>
        <fullName evidence="2">Transglutaminase-like putative cysteine protease</fullName>
    </submittedName>
</protein>
<reference evidence="2" key="1">
    <citation type="submission" date="2023-07" db="EMBL/GenBank/DDBJ databases">
        <title>Sequencing the genomes of 1000 actinobacteria strains.</title>
        <authorList>
            <person name="Klenk H.-P."/>
        </authorList>
    </citation>
    <scope>NUCLEOTIDE SEQUENCE</scope>
    <source>
        <strain evidence="2">DSM 44707</strain>
    </source>
</reference>
<organism evidence="2 3">
    <name type="scientific">Catenuloplanes atrovinosus</name>
    <dbReference type="NCBI Taxonomy" id="137266"/>
    <lineage>
        <taxon>Bacteria</taxon>
        <taxon>Bacillati</taxon>
        <taxon>Actinomycetota</taxon>
        <taxon>Actinomycetes</taxon>
        <taxon>Micromonosporales</taxon>
        <taxon>Micromonosporaceae</taxon>
        <taxon>Catenuloplanes</taxon>
    </lineage>
</organism>
<dbReference type="SMART" id="SM00460">
    <property type="entry name" value="TGc"/>
    <property type="match status" value="1"/>
</dbReference>
<dbReference type="RefSeq" id="WP_310362037.1">
    <property type="nucleotide sequence ID" value="NZ_JAVDYB010000001.1"/>
</dbReference>
<keyword evidence="2" id="KW-0378">Hydrolase</keyword>
<dbReference type="PANTHER" id="PTHR33490">
    <property type="entry name" value="BLR5614 PROTEIN-RELATED"/>
    <property type="match status" value="1"/>
</dbReference>
<gene>
    <name evidence="2" type="ORF">J2S41_000315</name>
</gene>
<accession>A0AAE4C7J7</accession>
<dbReference type="AlphaFoldDB" id="A0AAE4C7J7"/>